<gene>
    <name evidence="1" type="ordered locus">Clole_1044</name>
</gene>
<dbReference type="HOGENOM" id="CLU_1193089_0_0_9"/>
<sequence>MHLLERIEEYVQDIKKNSYIYDIQKAGIEIFCKYITNSGLDIREEDLDRQMLNKLLLYWLPRNKKYLSDVEAYQIIYTIHDIYYYIKKRNKQEEVETPTILESYGQEYMRVYKAKNMLLKMTKDPVVSVNPIIIALDKYKEKKKKNNYTDIATTYEQAVFEVQECKEGGQVILNKLGQSKPYKLLLEYPTYKYLRVGDILHAVIKRKLFYVYWEVEELKFYYLPQAQEFLVL</sequence>
<protein>
    <submittedName>
        <fullName evidence="1">Uncharacterized protein</fullName>
    </submittedName>
</protein>
<proteinExistence type="predicted"/>
<dbReference type="KEGG" id="cle:Clole_1044"/>
<evidence type="ECO:0000313" key="1">
    <source>
        <dbReference type="EMBL" id="ADZ82776.1"/>
    </source>
</evidence>
<organism evidence="1 2">
    <name type="scientific">Cellulosilyticum lentocellum (strain ATCC 49066 / DSM 5427 / NCIMB 11756 / RHM5)</name>
    <name type="common">Clostridium lentocellum</name>
    <dbReference type="NCBI Taxonomy" id="642492"/>
    <lineage>
        <taxon>Bacteria</taxon>
        <taxon>Bacillati</taxon>
        <taxon>Bacillota</taxon>
        <taxon>Clostridia</taxon>
        <taxon>Lachnospirales</taxon>
        <taxon>Cellulosilyticaceae</taxon>
        <taxon>Cellulosilyticum</taxon>
    </lineage>
</organism>
<dbReference type="Proteomes" id="UP000008467">
    <property type="component" value="Chromosome"/>
</dbReference>
<reference evidence="1 2" key="1">
    <citation type="journal article" date="2011" name="J. Bacteriol.">
        <title>Complete genome sequence of the cellulose-degrading bacterium Cellulosilyticum lentocellum.</title>
        <authorList>
            <consortium name="US DOE Joint Genome Institute"/>
            <person name="Miller D.A."/>
            <person name="Suen G."/>
            <person name="Bruce D."/>
            <person name="Copeland A."/>
            <person name="Cheng J.F."/>
            <person name="Detter C."/>
            <person name="Goodwin L.A."/>
            <person name="Han C.S."/>
            <person name="Hauser L.J."/>
            <person name="Land M.L."/>
            <person name="Lapidus A."/>
            <person name="Lucas S."/>
            <person name="Meincke L."/>
            <person name="Pitluck S."/>
            <person name="Tapia R."/>
            <person name="Teshima H."/>
            <person name="Woyke T."/>
            <person name="Fox B.G."/>
            <person name="Angert E.R."/>
            <person name="Currie C.R."/>
        </authorList>
    </citation>
    <scope>NUCLEOTIDE SEQUENCE [LARGE SCALE GENOMIC DNA]</scope>
    <source>
        <strain evidence="2">ATCC 49066 / DSM 5427 / NCIMB 11756 / RHM5</strain>
    </source>
</reference>
<dbReference type="STRING" id="642492.Clole_1044"/>
<dbReference type="EMBL" id="CP002582">
    <property type="protein sequence ID" value="ADZ82776.1"/>
    <property type="molecule type" value="Genomic_DNA"/>
</dbReference>
<dbReference type="RefSeq" id="WP_013656075.1">
    <property type="nucleotide sequence ID" value="NC_015275.1"/>
</dbReference>
<dbReference type="AlphaFoldDB" id="F2JRG7"/>
<evidence type="ECO:0000313" key="2">
    <source>
        <dbReference type="Proteomes" id="UP000008467"/>
    </source>
</evidence>
<accession>F2JRG7</accession>
<keyword evidence="2" id="KW-1185">Reference proteome</keyword>
<name>F2JRG7_CELLD</name>